<keyword evidence="1" id="KW-1133">Transmembrane helix</keyword>
<proteinExistence type="predicted"/>
<keyword evidence="1" id="KW-0472">Membrane</keyword>
<accession>A0ABZ0RS09</accession>
<keyword evidence="3" id="KW-1185">Reference proteome</keyword>
<reference evidence="2 3" key="1">
    <citation type="submission" date="2023-11" db="EMBL/GenBank/DDBJ databases">
        <title>Coraliomargarita sp. nov., isolated from marine algae.</title>
        <authorList>
            <person name="Lee J.K."/>
            <person name="Baek J.H."/>
            <person name="Kim J.M."/>
            <person name="Choi D.G."/>
            <person name="Jeon C.O."/>
        </authorList>
    </citation>
    <scope>NUCLEOTIDE SEQUENCE [LARGE SCALE GENOMIC DNA]</scope>
    <source>
        <strain evidence="2 3">J2-16</strain>
    </source>
</reference>
<dbReference type="RefSeq" id="WP_319834844.1">
    <property type="nucleotide sequence ID" value="NZ_CP138858.1"/>
</dbReference>
<feature type="transmembrane region" description="Helical" evidence="1">
    <location>
        <begin position="42"/>
        <end position="63"/>
    </location>
</feature>
<dbReference type="InterPro" id="IPR011990">
    <property type="entry name" value="TPR-like_helical_dom_sf"/>
</dbReference>
<evidence type="ECO:0000313" key="2">
    <source>
        <dbReference type="EMBL" id="WPJ98034.1"/>
    </source>
</evidence>
<protein>
    <recommendedName>
        <fullName evidence="4">Tetratricopeptide repeat protein</fullName>
    </recommendedName>
</protein>
<keyword evidence="1" id="KW-0812">Transmembrane</keyword>
<evidence type="ECO:0008006" key="4">
    <source>
        <dbReference type="Google" id="ProtNLM"/>
    </source>
</evidence>
<dbReference type="Proteomes" id="UP001324993">
    <property type="component" value="Chromosome"/>
</dbReference>
<dbReference type="Gene3D" id="1.25.40.10">
    <property type="entry name" value="Tetratricopeptide repeat domain"/>
    <property type="match status" value="1"/>
</dbReference>
<sequence>MKLSHITHNRSLSNAASIREPGDCRLCELGVLGVGASLVKTASLGLFLGVFLFACFMPSFLAAKPEIQMRLQYPQQMKDVILTGIDGDEIVFRPLGRDDGGRAYLKFDELVRKRGTLNFLFPQAFYDAIEALEAGHSLQALPVIRESAKPFIEYLELSHLPGNMLPTVLSYLDALIAAGQWREASEVATQMPLQLAPPRVLERVGKLALALSDAGQASALDRVHQYILSARQLSEAHLAVALDLANAWRERGDYMRAFNLYRKVQVADNLYQTRARLWVAYCSFYLGHDLVPSVFLENLPEMDVTTPGYSLRELIKARLSLRDEDLSAAMRSAAEGKTYASSTDPWYPELLYTVATVYARIDMKQAAIAAYRELTISFPESPWAATSRKDLEVLTTEVPEL</sequence>
<name>A0ABZ0RS09_9BACT</name>
<gene>
    <name evidence="2" type="ORF">SH580_10005</name>
</gene>
<dbReference type="EMBL" id="CP138858">
    <property type="protein sequence ID" value="WPJ98034.1"/>
    <property type="molecule type" value="Genomic_DNA"/>
</dbReference>
<organism evidence="2 3">
    <name type="scientific">Coraliomargarita algicola</name>
    <dbReference type="NCBI Taxonomy" id="3092156"/>
    <lineage>
        <taxon>Bacteria</taxon>
        <taxon>Pseudomonadati</taxon>
        <taxon>Verrucomicrobiota</taxon>
        <taxon>Opitutia</taxon>
        <taxon>Puniceicoccales</taxon>
        <taxon>Coraliomargaritaceae</taxon>
        <taxon>Coraliomargarita</taxon>
    </lineage>
</organism>
<dbReference type="SUPFAM" id="SSF48452">
    <property type="entry name" value="TPR-like"/>
    <property type="match status" value="1"/>
</dbReference>
<evidence type="ECO:0000256" key="1">
    <source>
        <dbReference type="SAM" id="Phobius"/>
    </source>
</evidence>
<evidence type="ECO:0000313" key="3">
    <source>
        <dbReference type="Proteomes" id="UP001324993"/>
    </source>
</evidence>